<feature type="region of interest" description="Disordered" evidence="5">
    <location>
        <begin position="73"/>
        <end position="154"/>
    </location>
</feature>
<dbReference type="GO" id="GO:0016020">
    <property type="term" value="C:membrane"/>
    <property type="evidence" value="ECO:0007669"/>
    <property type="project" value="UniProtKB-SubCell"/>
</dbReference>
<feature type="region of interest" description="Disordered" evidence="5">
    <location>
        <begin position="484"/>
        <end position="504"/>
    </location>
</feature>
<dbReference type="GO" id="GO:0015095">
    <property type="term" value="F:magnesium ion transmembrane transporter activity"/>
    <property type="evidence" value="ECO:0007669"/>
    <property type="project" value="InterPro"/>
</dbReference>
<name>A0A4E9EKV6_GIBZA</name>
<evidence type="ECO:0008006" key="8">
    <source>
        <dbReference type="Google" id="ProtNLM"/>
    </source>
</evidence>
<feature type="transmembrane region" description="Helical" evidence="6">
    <location>
        <begin position="190"/>
        <end position="210"/>
    </location>
</feature>
<evidence type="ECO:0000256" key="1">
    <source>
        <dbReference type="ARBA" id="ARBA00004141"/>
    </source>
</evidence>
<feature type="compositionally biased region" description="Basic and acidic residues" evidence="5">
    <location>
        <begin position="121"/>
        <end position="132"/>
    </location>
</feature>
<feature type="transmembrane region" description="Helical" evidence="6">
    <location>
        <begin position="164"/>
        <end position="184"/>
    </location>
</feature>
<feature type="transmembrane region" description="Helical" evidence="6">
    <location>
        <begin position="42"/>
        <end position="64"/>
    </location>
</feature>
<sequence>MQHADVEPPWPSMVIDPWTQNNSSNPSHHGDSRKPGDKIQEWSSLIGIVTAIVGNVLIALALNVQRYAHIRLHKQRNRNRRRAKEATKHNQNGDHGGSYGTIGGDSNGAGYHNGHGTGADEQNHANGSRETDPLTGSFHSEASGSSSSKQDEDDTSASYLKSPYWWLGQVLITLGEMGNFLAYGFAPASIVSPLGVVALISNCIIAPAMFHEKFRHRDFWGVVIAVGGVVTVVLSAKQEETKLNPHDVWDAITTLAFEIYLAVTIFLIICLMWASPRYGKRTILIDLGLVGLFGGYTALATKGVSSMLSSTLWRAFATPVTYVLIAILLGTAIMQIRYVNRALQRFDSTQVIPIQFVMFTLCVIIGSAVLYRDFERTNTEQAAKFVGGCLLTFFGVFLITSGREQSHDDDEVLSEAGDFEDTIGLANQDGNGASNYQDVQGFSTPKSQSRRSSHLSNLNLSDAHRALVAVVTPQHENIVPSAKVMNSQRSPGQETLASGFPWNDYGGPSTPPGRGVRAYSTDSVLVAPGATSAGAFASHPTTPMREPMASDGSLLPRALASPTKPSGPGSRSRTFISPSPLSSTVTAVVKDAFLRASDDPRVRQSSMRRIRSTIRAGLFFNEDGENADAETTAQSNILSTSAAVPASVENLPSTLEEDEGPTAEGDQTRRRSRSVSDTLGDFFGVKRKKRYDSYFAGDVEDGTFVQIRGEDRGLDSLSGIDSGPCLFALLLIVSHVTFFFNFCGVGCISCWRASPETKQSDVVFVDRDEDVTSAVIGWKSRTRFRVALTDVHPYDKTPRQRNQYPAWCFFKIAAELYA</sequence>
<feature type="compositionally biased region" description="Basic residues" evidence="5">
    <location>
        <begin position="73"/>
        <end position="83"/>
    </location>
</feature>
<dbReference type="InterPro" id="IPR037185">
    <property type="entry name" value="EmrE-like"/>
</dbReference>
<proteinExistence type="predicted"/>
<keyword evidence="4 6" id="KW-0472">Membrane</keyword>
<feature type="compositionally biased region" description="Polar residues" evidence="5">
    <location>
        <begin position="569"/>
        <end position="578"/>
    </location>
</feature>
<feature type="transmembrane region" description="Helical" evidence="6">
    <location>
        <begin position="320"/>
        <end position="339"/>
    </location>
</feature>
<keyword evidence="3 6" id="KW-1133">Transmembrane helix</keyword>
<dbReference type="PANTHER" id="PTHR12570">
    <property type="match status" value="1"/>
</dbReference>
<dbReference type="SUPFAM" id="SSF103481">
    <property type="entry name" value="Multidrug resistance efflux transporter EmrE"/>
    <property type="match status" value="1"/>
</dbReference>
<dbReference type="AlphaFoldDB" id="A0A4E9EKV6"/>
<evidence type="ECO:0000256" key="3">
    <source>
        <dbReference type="ARBA" id="ARBA00022989"/>
    </source>
</evidence>
<feature type="compositionally biased region" description="Polar residues" evidence="5">
    <location>
        <begin position="18"/>
        <end position="27"/>
    </location>
</feature>
<feature type="transmembrane region" description="Helical" evidence="6">
    <location>
        <begin position="248"/>
        <end position="271"/>
    </location>
</feature>
<feature type="transmembrane region" description="Helical" evidence="6">
    <location>
        <begin position="351"/>
        <end position="371"/>
    </location>
</feature>
<dbReference type="InterPro" id="IPR008521">
    <property type="entry name" value="Mg_trans_NIPA"/>
</dbReference>
<gene>
    <name evidence="7" type="ORF">FUG_LOCUS477633</name>
</gene>
<dbReference type="PANTHER" id="PTHR12570:SF65">
    <property type="entry name" value="MAGNESIUM TRANSPORTER NIPA9-RELATED"/>
    <property type="match status" value="1"/>
</dbReference>
<evidence type="ECO:0000256" key="5">
    <source>
        <dbReference type="SAM" id="MobiDB-lite"/>
    </source>
</evidence>
<evidence type="ECO:0000313" key="7">
    <source>
        <dbReference type="EMBL" id="VIO62694.1"/>
    </source>
</evidence>
<accession>A0A4E9EKV6</accession>
<feature type="region of interest" description="Disordered" evidence="5">
    <location>
        <begin position="1"/>
        <end position="36"/>
    </location>
</feature>
<feature type="region of interest" description="Disordered" evidence="5">
    <location>
        <begin position="434"/>
        <end position="454"/>
    </location>
</feature>
<feature type="region of interest" description="Disordered" evidence="5">
    <location>
        <begin position="650"/>
        <end position="674"/>
    </location>
</feature>
<evidence type="ECO:0000256" key="4">
    <source>
        <dbReference type="ARBA" id="ARBA00023136"/>
    </source>
</evidence>
<feature type="compositionally biased region" description="Polar residues" evidence="5">
    <location>
        <begin position="434"/>
        <end position="446"/>
    </location>
</feature>
<evidence type="ECO:0000256" key="6">
    <source>
        <dbReference type="SAM" id="Phobius"/>
    </source>
</evidence>
<feature type="transmembrane region" description="Helical" evidence="6">
    <location>
        <begin position="219"/>
        <end position="236"/>
    </location>
</feature>
<feature type="compositionally biased region" description="Low complexity" evidence="5">
    <location>
        <begin position="137"/>
        <end position="148"/>
    </location>
</feature>
<evidence type="ECO:0000256" key="2">
    <source>
        <dbReference type="ARBA" id="ARBA00022692"/>
    </source>
</evidence>
<reference evidence="7" key="1">
    <citation type="submission" date="2019-04" db="EMBL/GenBank/DDBJ databases">
        <authorList>
            <person name="Melise S."/>
            <person name="Noan J."/>
            <person name="Okalmin O."/>
        </authorList>
    </citation>
    <scope>NUCLEOTIDE SEQUENCE</scope>
    <source>
        <strain evidence="7">FN9</strain>
    </source>
</reference>
<feature type="region of interest" description="Disordered" evidence="5">
    <location>
        <begin position="535"/>
        <end position="578"/>
    </location>
</feature>
<dbReference type="Pfam" id="PF05653">
    <property type="entry name" value="Mg_trans_NIPA"/>
    <property type="match status" value="1"/>
</dbReference>
<feature type="compositionally biased region" description="Gly residues" evidence="5">
    <location>
        <begin position="94"/>
        <end position="117"/>
    </location>
</feature>
<feature type="compositionally biased region" description="Polar residues" evidence="5">
    <location>
        <begin position="484"/>
        <end position="496"/>
    </location>
</feature>
<protein>
    <recommendedName>
        <fullName evidence="8">Magnesium transporter NIPA7</fullName>
    </recommendedName>
</protein>
<organism evidence="7">
    <name type="scientific">Gibberella zeae</name>
    <name type="common">Wheat head blight fungus</name>
    <name type="synonym">Fusarium graminearum</name>
    <dbReference type="NCBI Taxonomy" id="5518"/>
    <lineage>
        <taxon>Eukaryota</taxon>
        <taxon>Fungi</taxon>
        <taxon>Dikarya</taxon>
        <taxon>Ascomycota</taxon>
        <taxon>Pezizomycotina</taxon>
        <taxon>Sordariomycetes</taxon>
        <taxon>Hypocreomycetidae</taxon>
        <taxon>Hypocreales</taxon>
        <taxon>Nectriaceae</taxon>
        <taxon>Fusarium</taxon>
    </lineage>
</organism>
<dbReference type="EMBL" id="CAAKMV010000163">
    <property type="protein sequence ID" value="VIO62694.1"/>
    <property type="molecule type" value="Genomic_DNA"/>
</dbReference>
<comment type="subcellular location">
    <subcellularLocation>
        <location evidence="1">Membrane</location>
        <topology evidence="1">Multi-pass membrane protein</topology>
    </subcellularLocation>
</comment>
<keyword evidence="2 6" id="KW-0812">Transmembrane</keyword>